<accession>A0ABV6TEM2</accession>
<protein>
    <submittedName>
        <fullName evidence="1">SRPBCC family protein</fullName>
    </submittedName>
</protein>
<name>A0ABV6TEM2_9ACTN</name>
<dbReference type="InterPro" id="IPR015075">
    <property type="entry name" value="AtaL"/>
</dbReference>
<dbReference type="SUPFAM" id="SSF55961">
    <property type="entry name" value="Bet v1-like"/>
    <property type="match status" value="1"/>
</dbReference>
<evidence type="ECO:0000313" key="1">
    <source>
        <dbReference type="EMBL" id="MFC0844247.1"/>
    </source>
</evidence>
<keyword evidence="2" id="KW-1185">Reference proteome</keyword>
<organism evidence="1 2">
    <name type="scientific">Streptomyces noboritoensis</name>
    <dbReference type="NCBI Taxonomy" id="67337"/>
    <lineage>
        <taxon>Bacteria</taxon>
        <taxon>Bacillati</taxon>
        <taxon>Actinomycetota</taxon>
        <taxon>Actinomycetes</taxon>
        <taxon>Kitasatosporales</taxon>
        <taxon>Streptomycetaceae</taxon>
        <taxon>Streptomyces</taxon>
    </lineage>
</organism>
<dbReference type="RefSeq" id="WP_394318365.1">
    <property type="nucleotide sequence ID" value="NZ_JBHMQV010000009.1"/>
</dbReference>
<proteinExistence type="predicted"/>
<evidence type="ECO:0000313" key="2">
    <source>
        <dbReference type="Proteomes" id="UP001589887"/>
    </source>
</evidence>
<reference evidence="1 2" key="1">
    <citation type="submission" date="2024-09" db="EMBL/GenBank/DDBJ databases">
        <authorList>
            <person name="Sun Q."/>
            <person name="Mori K."/>
        </authorList>
    </citation>
    <scope>NUCLEOTIDE SEQUENCE [LARGE SCALE GENOMIC DNA]</scope>
    <source>
        <strain evidence="1 2">JCM 4557</strain>
    </source>
</reference>
<dbReference type="InterPro" id="IPR023393">
    <property type="entry name" value="START-like_dom_sf"/>
</dbReference>
<dbReference type="EMBL" id="JBHMQV010000009">
    <property type="protein sequence ID" value="MFC0844247.1"/>
    <property type="molecule type" value="Genomic_DNA"/>
</dbReference>
<gene>
    <name evidence="1" type="ORF">ACFH04_11070</name>
</gene>
<comment type="caution">
    <text evidence="1">The sequence shown here is derived from an EMBL/GenBank/DDBJ whole genome shotgun (WGS) entry which is preliminary data.</text>
</comment>
<dbReference type="Pfam" id="PF08982">
    <property type="entry name" value="AtaL"/>
    <property type="match status" value="1"/>
</dbReference>
<sequence>MRVISEPMRVNQPGDSGQVRLDRQDVWAGLLRKASNAVPFVAGMVECVVVERSENGLVRDVVFQSGERVRERVAFEHERRVSFYREDDRARWVIHNDLGEDDAGELTLTFWAELDLDDDAEAERIAASMRVGYPAAMEKTLALTREAVAARSA</sequence>
<dbReference type="Gene3D" id="3.30.530.20">
    <property type="match status" value="1"/>
</dbReference>
<dbReference type="Proteomes" id="UP001589887">
    <property type="component" value="Unassembled WGS sequence"/>
</dbReference>